<comment type="subcellular location">
    <subcellularLocation>
        <location evidence="7">Cytoplasm</location>
    </subcellularLocation>
</comment>
<evidence type="ECO:0000256" key="7">
    <source>
        <dbReference type="RuleBase" id="RU364133"/>
    </source>
</evidence>
<dbReference type="Proteomes" id="UP000191144">
    <property type="component" value="Chromosome E"/>
</dbReference>
<comment type="cofactor">
    <cofactor evidence="1">
        <name>[4Fe-4S] cluster</name>
        <dbReference type="ChEBI" id="CHEBI:49883"/>
    </cofactor>
</comment>
<name>A0A1G4JJ33_9SACH</name>
<dbReference type="GO" id="GO:0017183">
    <property type="term" value="P:protein histidyl modification to diphthamide"/>
    <property type="evidence" value="ECO:0007669"/>
    <property type="project" value="UniProtKB-UniPathway"/>
</dbReference>
<dbReference type="GO" id="GO:0005737">
    <property type="term" value="C:cytoplasm"/>
    <property type="evidence" value="ECO:0007669"/>
    <property type="project" value="UniProtKB-SubCell"/>
</dbReference>
<comment type="similarity">
    <text evidence="3 7">Belongs to the DPH1/DPH2 family. DPH2 subfamily.</text>
</comment>
<dbReference type="InterPro" id="IPR010014">
    <property type="entry name" value="DHP2"/>
</dbReference>
<dbReference type="FunFam" id="3.40.50.11860:FF:000001">
    <property type="entry name" value="2-(3-amino-3-carboxypropyl)histidine synthase subunit 2"/>
    <property type="match status" value="1"/>
</dbReference>
<keyword evidence="6 7" id="KW-0411">Iron-sulfur</keyword>
<organism evidence="9 10">
    <name type="scientific">Lachancea meyersii CBS 8951</name>
    <dbReference type="NCBI Taxonomy" id="1266667"/>
    <lineage>
        <taxon>Eukaryota</taxon>
        <taxon>Fungi</taxon>
        <taxon>Dikarya</taxon>
        <taxon>Ascomycota</taxon>
        <taxon>Saccharomycotina</taxon>
        <taxon>Saccharomycetes</taxon>
        <taxon>Saccharomycetales</taxon>
        <taxon>Saccharomycetaceae</taxon>
        <taxon>Lachancea</taxon>
    </lineage>
</organism>
<feature type="region of interest" description="Disordered" evidence="8">
    <location>
        <begin position="453"/>
        <end position="477"/>
    </location>
</feature>
<dbReference type="Gene3D" id="3.40.50.11860">
    <property type="entry name" value="Diphthamide synthesis DPH1/DPH2 domain 3"/>
    <property type="match status" value="1"/>
</dbReference>
<dbReference type="InterPro" id="IPR016435">
    <property type="entry name" value="DPH1/DPH2"/>
</dbReference>
<dbReference type="PANTHER" id="PTHR10762">
    <property type="entry name" value="DIPHTHAMIDE BIOSYNTHESIS PROTEIN"/>
    <property type="match status" value="1"/>
</dbReference>
<dbReference type="NCBIfam" id="TIGR00322">
    <property type="entry name" value="diphth2_R"/>
    <property type="match status" value="1"/>
</dbReference>
<proteinExistence type="inferred from homology"/>
<dbReference type="GO" id="GO:0051536">
    <property type="term" value="F:iron-sulfur cluster binding"/>
    <property type="evidence" value="ECO:0007669"/>
    <property type="project" value="UniProtKB-KW"/>
</dbReference>
<evidence type="ECO:0000313" key="9">
    <source>
        <dbReference type="EMBL" id="SCU90318.1"/>
    </source>
</evidence>
<dbReference type="UniPathway" id="UPA00559"/>
<keyword evidence="4 7" id="KW-0479">Metal-binding</keyword>
<evidence type="ECO:0000256" key="6">
    <source>
        <dbReference type="ARBA" id="ARBA00023014"/>
    </source>
</evidence>
<accession>A0A1G4JJ33</accession>
<dbReference type="GO" id="GO:0046872">
    <property type="term" value="F:metal ion binding"/>
    <property type="evidence" value="ECO:0007669"/>
    <property type="project" value="UniProtKB-KW"/>
</dbReference>
<comment type="function">
    <text evidence="7">Required for the first step of diphthamide biosynthesis, a post-translational modification of histidine which occurs in elongation factor 2. DPH1 and DPH2 transfer a 3-amino-3-carboxypropyl (ACP) group from S-adenosyl-L-methionine (SAM) to a histidine residue, the reaction is assisted by a reduction system comprising DPH3 and a NADH-dependent reductase. Facilitates the reduction of the catalytic iron-sulfur cluster found in the DPH1 subunit.</text>
</comment>
<keyword evidence="7" id="KW-0963">Cytoplasm</keyword>
<evidence type="ECO:0000256" key="4">
    <source>
        <dbReference type="ARBA" id="ARBA00022723"/>
    </source>
</evidence>
<evidence type="ECO:0000256" key="8">
    <source>
        <dbReference type="SAM" id="MobiDB-lite"/>
    </source>
</evidence>
<dbReference type="NCBIfam" id="TIGR00272">
    <property type="entry name" value="DPH2"/>
    <property type="match status" value="1"/>
</dbReference>
<dbReference type="InterPro" id="IPR042265">
    <property type="entry name" value="DPH1/DPH2_3"/>
</dbReference>
<keyword evidence="10" id="KW-1185">Reference proteome</keyword>
<dbReference type="OrthoDB" id="449241at2759"/>
<dbReference type="SFLD" id="SFLDS00032">
    <property type="entry name" value="Radical_SAM_3-amino-3-carboxyp"/>
    <property type="match status" value="1"/>
</dbReference>
<protein>
    <recommendedName>
        <fullName evidence="7">2-(3-amino-3-carboxypropyl)histidine synthase subunit 2</fullName>
    </recommendedName>
</protein>
<evidence type="ECO:0000256" key="1">
    <source>
        <dbReference type="ARBA" id="ARBA00001966"/>
    </source>
</evidence>
<dbReference type="AlphaFoldDB" id="A0A1G4JJ33"/>
<dbReference type="GO" id="GO:0090560">
    <property type="term" value="F:2-(3-amino-3-carboxypropyl)histidine synthase activity"/>
    <property type="evidence" value="ECO:0007669"/>
    <property type="project" value="InterPro"/>
</dbReference>
<comment type="pathway">
    <text evidence="2 7">Protein modification; peptidyl-diphthamide biosynthesis.</text>
</comment>
<sequence>MSGETVVAPALSTTQGDETFNLGRFSDVEKDRSGYLGCNPDSRSELLKLISEHYLVEEIVRFLNERREFSKITLQFPDSLVQDSAIVAQLLQERILSNPSGQVDSKDQNPTCENGSGAECCQKSADQVQSDERSVWILADTAYSACCVDEVASEHVNGDLVIHFGDACLNAVQKLPVLYCFGRPFLDLDNTIAQFQNTYQSTDEKVILMANAPYTCYLRVLYDKLQTLGYQNVIYSDLNEDFAGPTASFVGRQSNDQVHTVFTLYNRILLSEEGSLTLDAEDLQNDYNLFHITLPADPRLLFLTTKFKSLSIYDPSDKSVSQGPFPSMMRRYKYMHVARTAGTIGVLVNTLSLRNTNETLRRLAELIKDNGKKHYMFVVGKPNVAKLANFEPVDVWCILGCGQSGIIVDQYNEFLKPIVTPYELTMALNPEVTWTGQWVVDFKQILEDLDDDADETNTENNSQESSENPDSDAPEFNAVTGQYVSTSRPLRNLARVEISDPCQDNKQSSNQLVEKCSGALTIGNTFSTSAAHLQSRQWSGLGSDFTSENFEEEGASLEQGISGIASQYAFDKQNKASS</sequence>
<evidence type="ECO:0000256" key="2">
    <source>
        <dbReference type="ARBA" id="ARBA00005156"/>
    </source>
</evidence>
<dbReference type="Gene3D" id="3.40.50.11840">
    <property type="entry name" value="Diphthamide synthesis DPH1/DPH2 domain 1"/>
    <property type="match status" value="1"/>
</dbReference>
<dbReference type="SFLD" id="SFLDG01121">
    <property type="entry name" value="Diphthamide_biosynthesis"/>
    <property type="match status" value="1"/>
</dbReference>
<dbReference type="InterPro" id="IPR042263">
    <property type="entry name" value="DPH1/DPH2_1"/>
</dbReference>
<keyword evidence="5 7" id="KW-0408">Iron</keyword>
<dbReference type="PANTHER" id="PTHR10762:SF2">
    <property type="entry name" value="2-(3-AMINO-3-CARBOXYPROPYL)HISTIDINE SYNTHASE SUBUNIT 2"/>
    <property type="match status" value="1"/>
</dbReference>
<dbReference type="Pfam" id="PF01866">
    <property type="entry name" value="Diphthamide_syn"/>
    <property type="match status" value="1"/>
</dbReference>
<dbReference type="EMBL" id="LT598481">
    <property type="protein sequence ID" value="SCU90318.1"/>
    <property type="molecule type" value="Genomic_DNA"/>
</dbReference>
<dbReference type="SFLD" id="SFLDF00408">
    <property type="entry name" value="Diphthamide_biosynthesis_famil"/>
    <property type="match status" value="1"/>
</dbReference>
<reference evidence="10" key="1">
    <citation type="submission" date="2016-03" db="EMBL/GenBank/DDBJ databases">
        <authorList>
            <person name="Devillers Hugo."/>
        </authorList>
    </citation>
    <scope>NUCLEOTIDE SEQUENCE [LARGE SCALE GENOMIC DNA]</scope>
</reference>
<gene>
    <name evidence="9" type="ORF">LAME_0E08020G</name>
</gene>
<evidence type="ECO:0000256" key="3">
    <source>
        <dbReference type="ARBA" id="ARBA00006179"/>
    </source>
</evidence>
<evidence type="ECO:0000256" key="5">
    <source>
        <dbReference type="ARBA" id="ARBA00023004"/>
    </source>
</evidence>
<evidence type="ECO:0000313" key="10">
    <source>
        <dbReference type="Proteomes" id="UP000191144"/>
    </source>
</evidence>